<dbReference type="InterPro" id="IPR016024">
    <property type="entry name" value="ARM-type_fold"/>
</dbReference>
<feature type="domain" description="Importin N-terminal" evidence="9">
    <location>
        <begin position="30"/>
        <end position="110"/>
    </location>
</feature>
<sequence length="1094" mass="121064">MSVLPAEIHTALDNLLKGLQSPDNVERTAAEEQLNKEWVGERPDVLLMGLSEQIELANDTSTRSFAAVIFRRQSSKPRKTAQGGTADLFLTLPQAEREAIRAKLLQCLGVETVATVRAKIGDAVAELARQHTDEKVPWPELLEALFSASQSNESGVRETAFRIFSTTPGIIEQQHEDVVMAAFKGGFSDSDTSVRISAVEAYASFFRSITKKAQPKYFQLIPEILNILPPIKESQDGDLLTKALISLIDLAEVAPKMFKPLFNSLVQFSVSVIQDKDLGETPRQNALELMATFADVAPVMCKKDPTYTNDMVTQCLSLMTDVGMDDDDAEEWNASEDLDADESDSNHVAGEQCMDRLANKLGGQAILAPTFNWLPRMMTSSAWRDRHAALMAISAISEGCQELMVGELDKVLDLVIPALRDPHPRVRWAGCNAVGQMSTDFAGTMQEKYHQVVLPNIIPVLESSEPRVQAHAAAALVNFCEEAEKNILEPYLDQLLNHLLMLLQSPKRFVQEQALSTIATVADSAEAAFAKYYDTLMPLLFNVLNEEQSKEYRLLRAKAMECATLIALAVGKDRMGQDAISLVQLLGRVQNTVSDPDDPQASYLLHCWGRMCRVLGQEFIPFLAGVIPPLSELAAAKADIQLLDDEDQVAAVQEEEGWELVPLKGKVIGIKTSTLDDKHMAIELIVIYAQVLEAAFEPYVNDIMDKIALPGLAFFFHDPVRVASAKCVPQLLNAYKKAHGPESTQLGQLWERTVERVLEVLSTEPAIDTLAEMYQCFYECVEVIGKNCLTSTHMSTFIESARSVLQDYQERVKERLEEQAEAEDGEEASEDTLFAIEDDQNLLSDMNKAFHTIFKNMSTAFLPHWEQLMEFYKAAVVNQDPTQRQWAICIFDDVLEFSGPQSWAYSQHIIQPLIDGMQDDVPANRQAAVYGVGVAAHKGGEAWSDFVAASLQMLFSVTQRPSARADDDVFATENACASIAKILHYNSAKVPNWQDVATAWVDTLPVTNDEEAAPFAYAFLAQLIDQQNPAVLNQPAKVFQFVAQALEAETLQGTTATRVVNSIKTLVQVTNLNLAQVAASLTPEQQQTVQAYFT</sequence>
<keyword evidence="5" id="KW-0677">Repeat</keyword>
<dbReference type="Pfam" id="PF13513">
    <property type="entry name" value="HEAT_EZ"/>
    <property type="match status" value="1"/>
</dbReference>
<keyword evidence="4" id="KW-0963">Cytoplasm</keyword>
<evidence type="ECO:0000256" key="2">
    <source>
        <dbReference type="ARBA" id="ARBA00004496"/>
    </source>
</evidence>
<dbReference type="OrthoDB" id="543373at2759"/>
<organism evidence="10 11">
    <name type="scientific">Melanomma pulvis-pyrius CBS 109.77</name>
    <dbReference type="NCBI Taxonomy" id="1314802"/>
    <lineage>
        <taxon>Eukaryota</taxon>
        <taxon>Fungi</taxon>
        <taxon>Dikarya</taxon>
        <taxon>Ascomycota</taxon>
        <taxon>Pezizomycotina</taxon>
        <taxon>Dothideomycetes</taxon>
        <taxon>Pleosporomycetidae</taxon>
        <taxon>Pleosporales</taxon>
        <taxon>Melanommataceae</taxon>
        <taxon>Melanomma</taxon>
    </lineage>
</organism>
<evidence type="ECO:0000313" key="11">
    <source>
        <dbReference type="Proteomes" id="UP000799757"/>
    </source>
</evidence>
<evidence type="ECO:0000259" key="9">
    <source>
        <dbReference type="PROSITE" id="PS50166"/>
    </source>
</evidence>
<accession>A0A6A6XYJ8</accession>
<dbReference type="Pfam" id="PF18829">
    <property type="entry name" value="Importin_rep_6"/>
    <property type="match status" value="1"/>
</dbReference>
<dbReference type="Gene3D" id="1.25.10.10">
    <property type="entry name" value="Leucine-rich Repeat Variant"/>
    <property type="match status" value="1"/>
</dbReference>
<evidence type="ECO:0000256" key="7">
    <source>
        <dbReference type="ARBA" id="ARBA00023242"/>
    </source>
</evidence>
<dbReference type="InterPro" id="IPR058584">
    <property type="entry name" value="IMB1_TNPO1-like_TPR"/>
</dbReference>
<dbReference type="Pfam" id="PF25780">
    <property type="entry name" value="TPR_IPO5"/>
    <property type="match status" value="1"/>
</dbReference>
<dbReference type="PANTHER" id="PTHR10527">
    <property type="entry name" value="IMPORTIN BETA"/>
    <property type="match status" value="1"/>
</dbReference>
<feature type="coiled-coil region" evidence="8">
    <location>
        <begin position="798"/>
        <end position="825"/>
    </location>
</feature>
<dbReference type="EMBL" id="MU001742">
    <property type="protein sequence ID" value="KAF2800824.1"/>
    <property type="molecule type" value="Genomic_DNA"/>
</dbReference>
<dbReference type="Proteomes" id="UP000799757">
    <property type="component" value="Unassembled WGS sequence"/>
</dbReference>
<dbReference type="InterPro" id="IPR041389">
    <property type="entry name" value="Importin_rep_6"/>
</dbReference>
<keyword evidence="11" id="KW-1185">Reference proteome</keyword>
<proteinExistence type="predicted"/>
<dbReference type="PROSITE" id="PS50166">
    <property type="entry name" value="IMPORTIN_B_NT"/>
    <property type="match status" value="1"/>
</dbReference>
<dbReference type="GO" id="GO:0031267">
    <property type="term" value="F:small GTPase binding"/>
    <property type="evidence" value="ECO:0007669"/>
    <property type="project" value="InterPro"/>
</dbReference>
<comment type="subcellular location">
    <subcellularLocation>
        <location evidence="2">Cytoplasm</location>
    </subcellularLocation>
    <subcellularLocation>
        <location evidence="1">Nucleus</location>
    </subcellularLocation>
</comment>
<evidence type="ECO:0000256" key="1">
    <source>
        <dbReference type="ARBA" id="ARBA00004123"/>
    </source>
</evidence>
<dbReference type="InterPro" id="IPR057672">
    <property type="entry name" value="TPR_IPO4/5"/>
</dbReference>
<evidence type="ECO:0000256" key="5">
    <source>
        <dbReference type="ARBA" id="ARBA00022737"/>
    </source>
</evidence>
<keyword evidence="6" id="KW-0653">Protein transport</keyword>
<dbReference type="Pfam" id="PF25574">
    <property type="entry name" value="TPR_IMB1"/>
    <property type="match status" value="1"/>
</dbReference>
<dbReference type="Pfam" id="PF18816">
    <property type="entry name" value="Importin_rep_5"/>
    <property type="match status" value="1"/>
</dbReference>
<keyword evidence="8" id="KW-0175">Coiled coil</keyword>
<dbReference type="InterPro" id="IPR040122">
    <property type="entry name" value="Importin_beta"/>
</dbReference>
<keyword evidence="3" id="KW-0813">Transport</keyword>
<dbReference type="InterPro" id="IPR011989">
    <property type="entry name" value="ARM-like"/>
</dbReference>
<evidence type="ECO:0000313" key="10">
    <source>
        <dbReference type="EMBL" id="KAF2800824.1"/>
    </source>
</evidence>
<reference evidence="10" key="1">
    <citation type="journal article" date="2020" name="Stud. Mycol.">
        <title>101 Dothideomycetes genomes: a test case for predicting lifestyles and emergence of pathogens.</title>
        <authorList>
            <person name="Haridas S."/>
            <person name="Albert R."/>
            <person name="Binder M."/>
            <person name="Bloem J."/>
            <person name="Labutti K."/>
            <person name="Salamov A."/>
            <person name="Andreopoulos B."/>
            <person name="Baker S."/>
            <person name="Barry K."/>
            <person name="Bills G."/>
            <person name="Bluhm B."/>
            <person name="Cannon C."/>
            <person name="Castanera R."/>
            <person name="Culley D."/>
            <person name="Daum C."/>
            <person name="Ezra D."/>
            <person name="Gonzalez J."/>
            <person name="Henrissat B."/>
            <person name="Kuo A."/>
            <person name="Liang C."/>
            <person name="Lipzen A."/>
            <person name="Lutzoni F."/>
            <person name="Magnuson J."/>
            <person name="Mondo S."/>
            <person name="Nolan M."/>
            <person name="Ohm R."/>
            <person name="Pangilinan J."/>
            <person name="Park H.-J."/>
            <person name="Ramirez L."/>
            <person name="Alfaro M."/>
            <person name="Sun H."/>
            <person name="Tritt A."/>
            <person name="Yoshinaga Y."/>
            <person name="Zwiers L.-H."/>
            <person name="Turgeon B."/>
            <person name="Goodwin S."/>
            <person name="Spatafora J."/>
            <person name="Crous P."/>
            <person name="Grigoriev I."/>
        </authorList>
    </citation>
    <scope>NUCLEOTIDE SEQUENCE</scope>
    <source>
        <strain evidence="10">CBS 109.77</strain>
    </source>
</reference>
<dbReference type="InterPro" id="IPR034085">
    <property type="entry name" value="TOG"/>
</dbReference>
<evidence type="ECO:0000256" key="3">
    <source>
        <dbReference type="ARBA" id="ARBA00022448"/>
    </source>
</evidence>
<evidence type="ECO:0000256" key="6">
    <source>
        <dbReference type="ARBA" id="ARBA00022927"/>
    </source>
</evidence>
<name>A0A6A6XYJ8_9PLEO</name>
<keyword evidence="7" id="KW-0539">Nucleus</keyword>
<dbReference type="SMART" id="SM01349">
    <property type="entry name" value="TOG"/>
    <property type="match status" value="1"/>
</dbReference>
<evidence type="ECO:0000256" key="4">
    <source>
        <dbReference type="ARBA" id="ARBA00022490"/>
    </source>
</evidence>
<dbReference type="GO" id="GO:0005737">
    <property type="term" value="C:cytoplasm"/>
    <property type="evidence" value="ECO:0007669"/>
    <property type="project" value="UniProtKB-SubCell"/>
</dbReference>
<dbReference type="Pfam" id="PF18808">
    <property type="entry name" value="Importin_rep_4"/>
    <property type="match status" value="1"/>
</dbReference>
<dbReference type="InterPro" id="IPR001494">
    <property type="entry name" value="Importin-beta_N"/>
</dbReference>
<dbReference type="AlphaFoldDB" id="A0A6A6XYJ8"/>
<dbReference type="InterPro" id="IPR040928">
    <property type="entry name" value="Importin_rep_5"/>
</dbReference>
<dbReference type="GO" id="GO:0006606">
    <property type="term" value="P:protein import into nucleus"/>
    <property type="evidence" value="ECO:0007669"/>
    <property type="project" value="InterPro"/>
</dbReference>
<protein>
    <submittedName>
        <fullName evidence="10">Importin subunit beta-3</fullName>
    </submittedName>
</protein>
<gene>
    <name evidence="10" type="ORF">K505DRAFT_263163</name>
</gene>
<evidence type="ECO:0000256" key="8">
    <source>
        <dbReference type="SAM" id="Coils"/>
    </source>
</evidence>
<dbReference type="InterPro" id="IPR041653">
    <property type="entry name" value="Importin_rep_4"/>
</dbReference>
<dbReference type="GO" id="GO:0005634">
    <property type="term" value="C:nucleus"/>
    <property type="evidence" value="ECO:0007669"/>
    <property type="project" value="UniProtKB-SubCell"/>
</dbReference>
<dbReference type="SUPFAM" id="SSF48371">
    <property type="entry name" value="ARM repeat"/>
    <property type="match status" value="1"/>
</dbReference>